<accession>A0AAV7LE55</accession>
<keyword evidence="2" id="KW-0732">Signal</keyword>
<feature type="chain" id="PRO_5043586014" evidence="2">
    <location>
        <begin position="38"/>
        <end position="314"/>
    </location>
</feature>
<reference evidence="3" key="1">
    <citation type="journal article" date="2022" name="bioRxiv">
        <title>Sequencing and chromosome-scale assembly of the giantPleurodeles waltlgenome.</title>
        <authorList>
            <person name="Brown T."/>
            <person name="Elewa A."/>
            <person name="Iarovenko S."/>
            <person name="Subramanian E."/>
            <person name="Araus A.J."/>
            <person name="Petzold A."/>
            <person name="Susuki M."/>
            <person name="Suzuki K.-i.T."/>
            <person name="Hayashi T."/>
            <person name="Toyoda A."/>
            <person name="Oliveira C."/>
            <person name="Osipova E."/>
            <person name="Leigh N.D."/>
            <person name="Simon A."/>
            <person name="Yun M.H."/>
        </authorList>
    </citation>
    <scope>NUCLEOTIDE SEQUENCE</scope>
    <source>
        <strain evidence="3">20211129_DDA</strain>
        <tissue evidence="3">Liver</tissue>
    </source>
</reference>
<evidence type="ECO:0000313" key="3">
    <source>
        <dbReference type="EMBL" id="KAJ1089302.1"/>
    </source>
</evidence>
<protein>
    <submittedName>
        <fullName evidence="3">Uncharacterized protein</fullName>
    </submittedName>
</protein>
<evidence type="ECO:0000313" key="4">
    <source>
        <dbReference type="Proteomes" id="UP001066276"/>
    </source>
</evidence>
<feature type="signal peptide" evidence="2">
    <location>
        <begin position="1"/>
        <end position="37"/>
    </location>
</feature>
<gene>
    <name evidence="3" type="ORF">NDU88_002453</name>
</gene>
<evidence type="ECO:0000256" key="2">
    <source>
        <dbReference type="SAM" id="SignalP"/>
    </source>
</evidence>
<dbReference type="Proteomes" id="UP001066276">
    <property type="component" value="Chromosome 11"/>
</dbReference>
<dbReference type="AlphaFoldDB" id="A0AAV7LE55"/>
<comment type="caution">
    <text evidence="3">The sequence shown here is derived from an EMBL/GenBank/DDBJ whole genome shotgun (WGS) entry which is preliminary data.</text>
</comment>
<feature type="region of interest" description="Disordered" evidence="1">
    <location>
        <begin position="256"/>
        <end position="281"/>
    </location>
</feature>
<evidence type="ECO:0000256" key="1">
    <source>
        <dbReference type="SAM" id="MobiDB-lite"/>
    </source>
</evidence>
<name>A0AAV7LE55_PLEWA</name>
<organism evidence="3 4">
    <name type="scientific">Pleurodeles waltl</name>
    <name type="common">Iberian ribbed newt</name>
    <dbReference type="NCBI Taxonomy" id="8319"/>
    <lineage>
        <taxon>Eukaryota</taxon>
        <taxon>Metazoa</taxon>
        <taxon>Chordata</taxon>
        <taxon>Craniata</taxon>
        <taxon>Vertebrata</taxon>
        <taxon>Euteleostomi</taxon>
        <taxon>Amphibia</taxon>
        <taxon>Batrachia</taxon>
        <taxon>Caudata</taxon>
        <taxon>Salamandroidea</taxon>
        <taxon>Salamandridae</taxon>
        <taxon>Pleurodelinae</taxon>
        <taxon>Pleurodeles</taxon>
    </lineage>
</organism>
<dbReference type="EMBL" id="JANPWB010000015">
    <property type="protein sequence ID" value="KAJ1089302.1"/>
    <property type="molecule type" value="Genomic_DNA"/>
</dbReference>
<proteinExistence type="predicted"/>
<keyword evidence="4" id="KW-1185">Reference proteome</keyword>
<feature type="compositionally biased region" description="Basic residues" evidence="1">
    <location>
        <begin position="256"/>
        <end position="273"/>
    </location>
</feature>
<sequence length="314" mass="34098">MGLCFSRVCTRTCLPLRFPLRPLLLVITLSRLPYHDAAIIPTPAQVSSRLLAQQGQAIHHGLVASVHPSQSNNPRRCFRTPHTPIPGGRQVSPICVSPGATVPILVWHGQWGRAPPVDDCVAHVTLLQPVSGSSLSGLSCFSFFLLFQLRGPSVSRGLAKPPIFRTALQHITGQHSPARPYLDPWGPALLSTHLLAPRTGSLGFPCTVPACSCKRLASPLFPQRFWTLLVGHRVTRTASVSLVSLGGLVYLRSGAPRHLRPRSPRRVPGHRRPSSPPLPGSSLGRLRWAPLLPTWLSVPRPPLSAWAAPRSGFK</sequence>